<sequence length="497" mass="55367">MQLIAKLSRTMDRATDALRGVFRSDGRGLPRTPCSEQDVQAARMLQHSRAALSAGDFGTALGHLSPLLQQGGGDVSHALLLDAHLLKHDALFKQGRPEQARDALDQAEQIGGNDFRIALRRGTSCLYRGRYEQGLAILGTIDPDSPHAGNNDIVMLQAELLCRAGQSQAAASNLMAHFGGRAGNLALKEQEFIAIRRCITSEDQLREIGDWLVSACRHDPGQLSSALRHYSMAARDLELYEKALDAICRRLELASKLQPRPPQGKPASKQNWARLAGAALLDLRHDLDAQGIDIFLISGTLLGCIREGKILGHDKDIDVGVFETTDIDRLSEVLRSTGRFKELPVSKGRVLRFKHANGVMIDVFVHFREKDLIWHQGQKSTWWNSEFGLASTDFLGASFKIPSPADRYLLENYGDWRTPAPDFETFTDTPNMVASDPRELSWYYLKILPDYFQTGHEARFNRVCSALEGIIDMDKQTLEAIETMRSKLRSFGLARPH</sequence>
<dbReference type="Gene3D" id="1.25.40.10">
    <property type="entry name" value="Tetratricopeptide repeat domain"/>
    <property type="match status" value="1"/>
</dbReference>
<dbReference type="SUPFAM" id="SSF48452">
    <property type="entry name" value="TPR-like"/>
    <property type="match status" value="1"/>
</dbReference>
<evidence type="ECO:0008006" key="3">
    <source>
        <dbReference type="Google" id="ProtNLM"/>
    </source>
</evidence>
<accession>A0ABT3JSR4</accession>
<gene>
    <name evidence="1" type="ORF">OK345_03310</name>
</gene>
<evidence type="ECO:0000313" key="2">
    <source>
        <dbReference type="Proteomes" id="UP001209922"/>
    </source>
</evidence>
<proteinExistence type="predicted"/>
<name>A0ABT3JSR4_9XANT</name>
<keyword evidence="2" id="KW-1185">Reference proteome</keyword>
<evidence type="ECO:0000313" key="1">
    <source>
        <dbReference type="EMBL" id="MCW4471532.1"/>
    </source>
</evidence>
<organism evidence="1 2">
    <name type="scientific">Xanthomonas chitinilytica</name>
    <dbReference type="NCBI Taxonomy" id="2989819"/>
    <lineage>
        <taxon>Bacteria</taxon>
        <taxon>Pseudomonadati</taxon>
        <taxon>Pseudomonadota</taxon>
        <taxon>Gammaproteobacteria</taxon>
        <taxon>Lysobacterales</taxon>
        <taxon>Lysobacteraceae</taxon>
        <taxon>Xanthomonas</taxon>
    </lineage>
</organism>
<comment type="caution">
    <text evidence="1">The sequence shown here is derived from an EMBL/GenBank/DDBJ whole genome shotgun (WGS) entry which is preliminary data.</text>
</comment>
<dbReference type="EMBL" id="JAPCHY010000002">
    <property type="protein sequence ID" value="MCW4471532.1"/>
    <property type="molecule type" value="Genomic_DNA"/>
</dbReference>
<dbReference type="Proteomes" id="UP001209922">
    <property type="component" value="Unassembled WGS sequence"/>
</dbReference>
<dbReference type="InterPro" id="IPR011990">
    <property type="entry name" value="TPR-like_helical_dom_sf"/>
</dbReference>
<reference evidence="1 2" key="1">
    <citation type="submission" date="2022-10" db="EMBL/GenBank/DDBJ databases">
        <title>Xanthomonas sp. H13-6.</title>
        <authorList>
            <person name="Liu X."/>
            <person name="Deng Z."/>
            <person name="Jiang Y."/>
            <person name="Yu T."/>
            <person name="Ai J."/>
        </authorList>
    </citation>
    <scope>NUCLEOTIDE SEQUENCE [LARGE SCALE GENOMIC DNA]</scope>
    <source>
        <strain evidence="1 2">H13-6</strain>
    </source>
</reference>
<protein>
    <recommendedName>
        <fullName evidence="3">LicD family protein</fullName>
    </recommendedName>
</protein>
<dbReference type="PANTHER" id="PTHR43404:SF1">
    <property type="entry name" value="MNN4P"/>
    <property type="match status" value="1"/>
</dbReference>
<dbReference type="RefSeq" id="WP_265126481.1">
    <property type="nucleotide sequence ID" value="NZ_JAPCHY010000002.1"/>
</dbReference>
<dbReference type="PANTHER" id="PTHR43404">
    <property type="entry name" value="LIPOPOLYSACCHARIDE CHOLINEPHOSPHOTRANSFERASE LICD"/>
    <property type="match status" value="1"/>
</dbReference>
<dbReference type="InterPro" id="IPR052942">
    <property type="entry name" value="LPS_cholinephosphotransferase"/>
</dbReference>